<keyword evidence="3" id="KW-1185">Reference proteome</keyword>
<accession>A0A561EJL3</accession>
<feature type="transmembrane region" description="Helical" evidence="1">
    <location>
        <begin position="178"/>
        <end position="197"/>
    </location>
</feature>
<dbReference type="AlphaFoldDB" id="A0A561EJL3"/>
<keyword evidence="1" id="KW-0472">Membrane</keyword>
<dbReference type="EMBL" id="VIVR01000001">
    <property type="protein sequence ID" value="TWE15798.1"/>
    <property type="molecule type" value="Genomic_DNA"/>
</dbReference>
<evidence type="ECO:0000313" key="2">
    <source>
        <dbReference type="EMBL" id="TWE15798.1"/>
    </source>
</evidence>
<evidence type="ECO:0000313" key="3">
    <source>
        <dbReference type="Proteomes" id="UP000318416"/>
    </source>
</evidence>
<gene>
    <name evidence="2" type="ORF">FB465_0740</name>
</gene>
<feature type="transmembrane region" description="Helical" evidence="1">
    <location>
        <begin position="47"/>
        <end position="66"/>
    </location>
</feature>
<feature type="transmembrane region" description="Helical" evidence="1">
    <location>
        <begin position="138"/>
        <end position="158"/>
    </location>
</feature>
<keyword evidence="1" id="KW-1133">Transmembrane helix</keyword>
<name>A0A561EJL3_9ACTN</name>
<reference evidence="2 3" key="1">
    <citation type="submission" date="2019-06" db="EMBL/GenBank/DDBJ databases">
        <title>Sequencing the genomes of 1000 actinobacteria strains.</title>
        <authorList>
            <person name="Klenk H.-P."/>
        </authorList>
    </citation>
    <scope>NUCLEOTIDE SEQUENCE [LARGE SCALE GENOMIC DNA]</scope>
    <source>
        <strain evidence="2 3">DSM 41649</strain>
    </source>
</reference>
<keyword evidence="1" id="KW-0812">Transmembrane</keyword>
<dbReference type="Proteomes" id="UP000318416">
    <property type="component" value="Unassembled WGS sequence"/>
</dbReference>
<proteinExistence type="predicted"/>
<protein>
    <recommendedName>
        <fullName evidence="4">DUF998 domain-containing protein</fullName>
    </recommendedName>
</protein>
<feature type="transmembrane region" description="Helical" evidence="1">
    <location>
        <begin position="7"/>
        <end position="27"/>
    </location>
</feature>
<feature type="transmembrane region" description="Helical" evidence="1">
    <location>
        <begin position="104"/>
        <end position="126"/>
    </location>
</feature>
<evidence type="ECO:0000256" key="1">
    <source>
        <dbReference type="SAM" id="Phobius"/>
    </source>
</evidence>
<comment type="caution">
    <text evidence="2">The sequence shown here is derived from an EMBL/GenBank/DDBJ whole genome shotgun (WGS) entry which is preliminary data.</text>
</comment>
<sequence length="216" mass="23379">MQRLRLGVGIIGILLPVALPLGNWIFVQLGHRTEILPASMSGAYYTSTRNIFVGSLCALGVFLIGYRYNRRDDFWSTLAGVFAIGVALFPTAPRGATEFQSTIGALHLIFAGVLLSALAMFCLWSFRDPAISAKRTVNRSYLITGVLILLFLALSVVAGVTRWGEDWTITPLYICESLSVWAFGAAWIGAAVEIGALQRTRTVLPRRASSAQPAAG</sequence>
<organism evidence="2 3">
    <name type="scientific">Kitasatospora atroaurantiaca</name>
    <dbReference type="NCBI Taxonomy" id="285545"/>
    <lineage>
        <taxon>Bacteria</taxon>
        <taxon>Bacillati</taxon>
        <taxon>Actinomycetota</taxon>
        <taxon>Actinomycetes</taxon>
        <taxon>Kitasatosporales</taxon>
        <taxon>Streptomycetaceae</taxon>
        <taxon>Kitasatospora</taxon>
    </lineage>
</organism>
<feature type="transmembrane region" description="Helical" evidence="1">
    <location>
        <begin position="73"/>
        <end position="92"/>
    </location>
</feature>
<evidence type="ECO:0008006" key="4">
    <source>
        <dbReference type="Google" id="ProtNLM"/>
    </source>
</evidence>